<accession>F7NJ58</accession>
<evidence type="ECO:0000313" key="1">
    <source>
        <dbReference type="EMBL" id="EGO63948.1"/>
    </source>
</evidence>
<dbReference type="STRING" id="1009370.ALO_10569"/>
<proteinExistence type="predicted"/>
<reference evidence="1 2" key="1">
    <citation type="journal article" date="2011" name="EMBO J.">
        <title>Structural diversity of bacterial flagellar motors.</title>
        <authorList>
            <person name="Chen S."/>
            <person name="Beeby M."/>
            <person name="Murphy G.E."/>
            <person name="Leadbetter J.R."/>
            <person name="Hendrixson D.R."/>
            <person name="Briegel A."/>
            <person name="Li Z."/>
            <person name="Shi J."/>
            <person name="Tocheva E.I."/>
            <person name="Muller A."/>
            <person name="Dobro M.J."/>
            <person name="Jensen G.J."/>
        </authorList>
    </citation>
    <scope>NUCLEOTIDE SEQUENCE [LARGE SCALE GENOMIC DNA]</scope>
    <source>
        <strain evidence="1 2">DSM 6540</strain>
    </source>
</reference>
<protein>
    <recommendedName>
        <fullName evidence="3">Lipoprotein</fullName>
    </recommendedName>
</protein>
<comment type="caution">
    <text evidence="1">The sequence shown here is derived from an EMBL/GenBank/DDBJ whole genome shotgun (WGS) entry which is preliminary data.</text>
</comment>
<dbReference type="EMBL" id="AFGF01000083">
    <property type="protein sequence ID" value="EGO63948.1"/>
    <property type="molecule type" value="Genomic_DNA"/>
</dbReference>
<name>F7NJ58_9FIRM</name>
<dbReference type="OrthoDB" id="1667368at2"/>
<dbReference type="RefSeq" id="WP_004095289.1">
    <property type="nucleotide sequence ID" value="NZ_AFGF01000083.1"/>
</dbReference>
<dbReference type="Gene3D" id="3.40.50.10610">
    <property type="entry name" value="ABC-type transport auxiliary lipoprotein component"/>
    <property type="match status" value="1"/>
</dbReference>
<dbReference type="AlphaFoldDB" id="F7NJ58"/>
<dbReference type="Proteomes" id="UP000003240">
    <property type="component" value="Unassembled WGS sequence"/>
</dbReference>
<sequence length="191" mass="21369">MHRISGLQLVVVAALFFFSFFAVPGTVSASIKVAIIPYINSSAEERSVVGETINKKLDDYFQKNARYSIVPPELVNLVLARHGYDAAQMILPEKEFMMTLANDLDADAVLALDFTRIQAYRRYTIITSTTIGSVSVYAKALSVYDSHFVSLRVEKQARLTTYSIGPGFREKEAIAASIEQAMDELFRRLPF</sequence>
<gene>
    <name evidence="1" type="ORF">ALO_10569</name>
</gene>
<evidence type="ECO:0000313" key="2">
    <source>
        <dbReference type="Proteomes" id="UP000003240"/>
    </source>
</evidence>
<organism evidence="1 2">
    <name type="scientific">Acetonema longum DSM 6540</name>
    <dbReference type="NCBI Taxonomy" id="1009370"/>
    <lineage>
        <taxon>Bacteria</taxon>
        <taxon>Bacillati</taxon>
        <taxon>Bacillota</taxon>
        <taxon>Negativicutes</taxon>
        <taxon>Acetonemataceae</taxon>
        <taxon>Acetonema</taxon>
    </lineage>
</organism>
<keyword evidence="2" id="KW-1185">Reference proteome</keyword>
<evidence type="ECO:0008006" key="3">
    <source>
        <dbReference type="Google" id="ProtNLM"/>
    </source>
</evidence>
<dbReference type="eggNOG" id="ENOG5032WWS">
    <property type="taxonomic scope" value="Bacteria"/>
</dbReference>